<dbReference type="STRING" id="1817832.A3J48_01865"/>
<dbReference type="InterPro" id="IPR002850">
    <property type="entry name" value="PIN_toxin-like"/>
</dbReference>
<organism evidence="2 3">
    <name type="scientific">Candidatus Doudnabacteria bacterium RIFCSPHIGHO2_02_FULL_46_11</name>
    <dbReference type="NCBI Taxonomy" id="1817832"/>
    <lineage>
        <taxon>Bacteria</taxon>
        <taxon>Candidatus Doudnaibacteriota</taxon>
    </lineage>
</organism>
<dbReference type="EMBL" id="MFES01000001">
    <property type="protein sequence ID" value="OGE86667.1"/>
    <property type="molecule type" value="Genomic_DNA"/>
</dbReference>
<dbReference type="AlphaFoldDB" id="A0A1F5P9R2"/>
<feature type="domain" description="PIN" evidence="1">
    <location>
        <begin position="2"/>
        <end position="106"/>
    </location>
</feature>
<proteinExistence type="predicted"/>
<protein>
    <submittedName>
        <fullName evidence="2">Putative toxin-antitoxin system toxin component, PIN family</fullName>
    </submittedName>
</protein>
<accession>A0A1F5P9R2</accession>
<dbReference type="Pfam" id="PF13470">
    <property type="entry name" value="PIN_3"/>
    <property type="match status" value="1"/>
</dbReference>
<sequence length="149" mass="17325">MRLVIDSNVLIDGNLDDNSFANKIIDEVLKGSVFAFVNESLYRENKMIVGREMMNEEYKAKLLQYLDKLQKVRGIRVRGVSRDKEDDKVLASAVAAEAEYIISSDNDLLLLEEYENIPIVSPQQFWNRYKEDVLGENEWSDFIEKFLTH</sequence>
<dbReference type="InterPro" id="IPR002716">
    <property type="entry name" value="PIN_dom"/>
</dbReference>
<gene>
    <name evidence="2" type="ORF">A3J48_01865</name>
</gene>
<dbReference type="Proteomes" id="UP000176786">
    <property type="component" value="Unassembled WGS sequence"/>
</dbReference>
<dbReference type="NCBIfam" id="TIGR00305">
    <property type="entry name" value="putative toxin-antitoxin system toxin component, PIN family"/>
    <property type="match status" value="1"/>
</dbReference>
<evidence type="ECO:0000313" key="2">
    <source>
        <dbReference type="EMBL" id="OGE86667.1"/>
    </source>
</evidence>
<reference evidence="2 3" key="1">
    <citation type="journal article" date="2016" name="Nat. Commun.">
        <title>Thousands of microbial genomes shed light on interconnected biogeochemical processes in an aquifer system.</title>
        <authorList>
            <person name="Anantharaman K."/>
            <person name="Brown C.T."/>
            <person name="Hug L.A."/>
            <person name="Sharon I."/>
            <person name="Castelle C.J."/>
            <person name="Probst A.J."/>
            <person name="Thomas B.C."/>
            <person name="Singh A."/>
            <person name="Wilkins M.J."/>
            <person name="Karaoz U."/>
            <person name="Brodie E.L."/>
            <person name="Williams K.H."/>
            <person name="Hubbard S.S."/>
            <person name="Banfield J.F."/>
        </authorList>
    </citation>
    <scope>NUCLEOTIDE SEQUENCE [LARGE SCALE GENOMIC DNA]</scope>
</reference>
<dbReference type="SUPFAM" id="SSF88723">
    <property type="entry name" value="PIN domain-like"/>
    <property type="match status" value="1"/>
</dbReference>
<evidence type="ECO:0000259" key="1">
    <source>
        <dbReference type="Pfam" id="PF13470"/>
    </source>
</evidence>
<dbReference type="PANTHER" id="PTHR34610:SF3">
    <property type="entry name" value="SSL7007 PROTEIN"/>
    <property type="match status" value="1"/>
</dbReference>
<dbReference type="InterPro" id="IPR029060">
    <property type="entry name" value="PIN-like_dom_sf"/>
</dbReference>
<dbReference type="PANTHER" id="PTHR34610">
    <property type="entry name" value="SSL7007 PROTEIN"/>
    <property type="match status" value="1"/>
</dbReference>
<comment type="caution">
    <text evidence="2">The sequence shown here is derived from an EMBL/GenBank/DDBJ whole genome shotgun (WGS) entry which is preliminary data.</text>
</comment>
<name>A0A1F5P9R2_9BACT</name>
<evidence type="ECO:0000313" key="3">
    <source>
        <dbReference type="Proteomes" id="UP000176786"/>
    </source>
</evidence>